<proteinExistence type="predicted"/>
<protein>
    <submittedName>
        <fullName evidence="1">Uncharacterized protein</fullName>
    </submittedName>
</protein>
<dbReference type="EMBL" id="BARU01033026">
    <property type="protein sequence ID" value="GAH63065.1"/>
    <property type="molecule type" value="Genomic_DNA"/>
</dbReference>
<gene>
    <name evidence="1" type="ORF">S03H2_52004</name>
</gene>
<evidence type="ECO:0000313" key="1">
    <source>
        <dbReference type="EMBL" id="GAH63065.1"/>
    </source>
</evidence>
<accession>X1I184</accession>
<name>X1I184_9ZZZZ</name>
<reference evidence="1" key="1">
    <citation type="journal article" date="2014" name="Front. Microbiol.">
        <title>High frequency of phylogenetically diverse reductive dehalogenase-homologous genes in deep subseafloor sedimentary metagenomes.</title>
        <authorList>
            <person name="Kawai M."/>
            <person name="Futagami T."/>
            <person name="Toyoda A."/>
            <person name="Takaki Y."/>
            <person name="Nishi S."/>
            <person name="Hori S."/>
            <person name="Arai W."/>
            <person name="Tsubouchi T."/>
            <person name="Morono Y."/>
            <person name="Uchiyama I."/>
            <person name="Ito T."/>
            <person name="Fujiyama A."/>
            <person name="Inagaki F."/>
            <person name="Takami H."/>
        </authorList>
    </citation>
    <scope>NUCLEOTIDE SEQUENCE</scope>
    <source>
        <strain evidence="1">Expedition CK06-06</strain>
    </source>
</reference>
<organism evidence="1">
    <name type="scientific">marine sediment metagenome</name>
    <dbReference type="NCBI Taxonomy" id="412755"/>
    <lineage>
        <taxon>unclassified sequences</taxon>
        <taxon>metagenomes</taxon>
        <taxon>ecological metagenomes</taxon>
    </lineage>
</organism>
<dbReference type="AlphaFoldDB" id="X1I184"/>
<feature type="non-terminal residue" evidence="1">
    <location>
        <position position="242"/>
    </location>
</feature>
<sequence length="242" mass="24650">MRKIAIFIVTGVLLLLCATPALANGIPKLPHAFYGSVEINGASAPGGTQVSATVNIGEIISTQNPVTTVGDSFGIGSLYLLVQGYDIPDGATLTFYVNGVSTSQTDTFVAGGGPTPLALTVTIAPAAPSGNGVGGAGPAYYGETTIFGIEGRLLIDSEGKILRAIEATSADGKLTITIPKGTIALDKHGNPLSSLTADIDPSPPDPPEDAHIIGLAYDLGPDGATFDPPITIEYTYDPDEVP</sequence>
<comment type="caution">
    <text evidence="1">The sequence shown here is derived from an EMBL/GenBank/DDBJ whole genome shotgun (WGS) entry which is preliminary data.</text>
</comment>